<evidence type="ECO:0000313" key="4">
    <source>
        <dbReference type="EMBL" id="MDO6454228.1"/>
    </source>
</evidence>
<dbReference type="InterPro" id="IPR006143">
    <property type="entry name" value="RND_pump_MFP"/>
</dbReference>
<accession>A0AAW7XIU2</accession>
<dbReference type="Proteomes" id="UP001177341">
    <property type="component" value="Unassembled WGS sequence"/>
</dbReference>
<dbReference type="NCBIfam" id="TIGR01730">
    <property type="entry name" value="RND_mfp"/>
    <property type="match status" value="1"/>
</dbReference>
<gene>
    <name evidence="4" type="ORF">Q4490_11710</name>
    <name evidence="5" type="ORF">Q8W30_11445</name>
</gene>
<dbReference type="AlphaFoldDB" id="A0AAW7XIU2"/>
<dbReference type="Gene3D" id="2.40.50.100">
    <property type="match status" value="1"/>
</dbReference>
<keyword evidence="2" id="KW-0732">Signal</keyword>
<dbReference type="Proteomes" id="UP001169862">
    <property type="component" value="Unassembled WGS sequence"/>
</dbReference>
<evidence type="ECO:0000313" key="6">
    <source>
        <dbReference type="Proteomes" id="UP001169862"/>
    </source>
</evidence>
<name>A0AAW7XIU2_9GAMM</name>
<dbReference type="GO" id="GO:1990281">
    <property type="term" value="C:efflux pump complex"/>
    <property type="evidence" value="ECO:0007669"/>
    <property type="project" value="TreeGrafter"/>
</dbReference>
<feature type="domain" description="CzcB-like barrel-sandwich hybrid" evidence="3">
    <location>
        <begin position="36"/>
        <end position="158"/>
    </location>
</feature>
<protein>
    <submittedName>
        <fullName evidence="4">Efflux RND transporter periplasmic adaptor subunit</fullName>
    </submittedName>
</protein>
<evidence type="ECO:0000256" key="2">
    <source>
        <dbReference type="SAM" id="SignalP"/>
    </source>
</evidence>
<dbReference type="Gene3D" id="2.40.30.170">
    <property type="match status" value="1"/>
</dbReference>
<comment type="similarity">
    <text evidence="1">Belongs to the membrane fusion protein (MFP) (TC 8.A.1) family.</text>
</comment>
<organism evidence="4 6">
    <name type="scientific">Neptunomonas phycophila</name>
    <dbReference type="NCBI Taxonomy" id="1572645"/>
    <lineage>
        <taxon>Bacteria</taxon>
        <taxon>Pseudomonadati</taxon>
        <taxon>Pseudomonadota</taxon>
        <taxon>Gammaproteobacteria</taxon>
        <taxon>Oceanospirillales</taxon>
        <taxon>Oceanospirillaceae</taxon>
        <taxon>Neptunomonas</taxon>
    </lineage>
</organism>
<feature type="signal peptide" evidence="2">
    <location>
        <begin position="1"/>
        <end position="21"/>
    </location>
</feature>
<dbReference type="PANTHER" id="PTHR30469">
    <property type="entry name" value="MULTIDRUG RESISTANCE PROTEIN MDTA"/>
    <property type="match status" value="1"/>
</dbReference>
<sequence length="251" mass="26902">MRKQHSLVAVLLSCLASLSYAQESQVRGQLTALNMTQLAAPIAGRVIELKKRAGEEVKAGDLLASFDCRSIKAEENVASARLSAANTKYKVNKRLAKYDNVSSLDVELSRADVVEANAALKLVRVRLDDCNVNAPFDAEVISRDVNLHQHVSVGDPLFGLVSKADMEIEAVIPAKWLSYVKAGTSVTFTSDTTGEQVQGEIARIIDNVDPVSQTLKVIATPTLPDEHAFKPGMSGVVNFANDNLAVAAGAE</sequence>
<dbReference type="RefSeq" id="WP_075173789.1">
    <property type="nucleotide sequence ID" value="NZ_CP041336.1"/>
</dbReference>
<dbReference type="GeneID" id="89457305"/>
<dbReference type="InterPro" id="IPR058647">
    <property type="entry name" value="BSH_CzcB-like"/>
</dbReference>
<dbReference type="GO" id="GO:0015562">
    <property type="term" value="F:efflux transmembrane transporter activity"/>
    <property type="evidence" value="ECO:0007669"/>
    <property type="project" value="TreeGrafter"/>
</dbReference>
<dbReference type="EMBL" id="JAUOPG010000007">
    <property type="protein sequence ID" value="MDO6454228.1"/>
    <property type="molecule type" value="Genomic_DNA"/>
</dbReference>
<proteinExistence type="inferred from homology"/>
<evidence type="ECO:0000313" key="7">
    <source>
        <dbReference type="Proteomes" id="UP001177341"/>
    </source>
</evidence>
<comment type="caution">
    <text evidence="4">The sequence shown here is derived from an EMBL/GenBank/DDBJ whole genome shotgun (WGS) entry which is preliminary data.</text>
</comment>
<dbReference type="EMBL" id="JAUYVO010000007">
    <property type="protein sequence ID" value="MDP2523186.1"/>
    <property type="molecule type" value="Genomic_DNA"/>
</dbReference>
<keyword evidence="7" id="KW-1185">Reference proteome</keyword>
<dbReference type="Pfam" id="PF25973">
    <property type="entry name" value="BSH_CzcB"/>
    <property type="match status" value="1"/>
</dbReference>
<feature type="chain" id="PRO_5043958915" evidence="2">
    <location>
        <begin position="22"/>
        <end position="251"/>
    </location>
</feature>
<evidence type="ECO:0000256" key="1">
    <source>
        <dbReference type="ARBA" id="ARBA00009477"/>
    </source>
</evidence>
<reference evidence="4" key="1">
    <citation type="submission" date="2023-07" db="EMBL/GenBank/DDBJ databases">
        <title>Genome content predicts the carbon catabolic preferences of heterotrophic bacteria.</title>
        <authorList>
            <person name="Gralka M."/>
        </authorList>
    </citation>
    <scope>NUCLEOTIDE SEQUENCE</scope>
    <source>
        <strain evidence="5">5G01</strain>
        <strain evidence="4">I2M16</strain>
    </source>
</reference>
<evidence type="ECO:0000313" key="5">
    <source>
        <dbReference type="EMBL" id="MDP2523186.1"/>
    </source>
</evidence>
<evidence type="ECO:0000259" key="3">
    <source>
        <dbReference type="Pfam" id="PF25973"/>
    </source>
</evidence>
<dbReference type="SUPFAM" id="SSF111369">
    <property type="entry name" value="HlyD-like secretion proteins"/>
    <property type="match status" value="1"/>
</dbReference>